<dbReference type="InterPro" id="IPR013783">
    <property type="entry name" value="Ig-like_fold"/>
</dbReference>
<dbReference type="Gene3D" id="2.60.40.10">
    <property type="entry name" value="Immunoglobulins"/>
    <property type="match status" value="1"/>
</dbReference>
<dbReference type="EMBL" id="BMRB01000003">
    <property type="protein sequence ID" value="GGS41757.1"/>
    <property type="molecule type" value="Genomic_DNA"/>
</dbReference>
<evidence type="ECO:0000256" key="1">
    <source>
        <dbReference type="ARBA" id="ARBA00023295"/>
    </source>
</evidence>
<dbReference type="AlphaFoldDB" id="A0A918LF84"/>
<accession>A0A918LF84</accession>
<keyword evidence="2" id="KW-0624">Polysaccharide degradation</keyword>
<organism evidence="4 5">
    <name type="scientific">Actinokineospora fastidiosa</name>
    <dbReference type="NCBI Taxonomy" id="1816"/>
    <lineage>
        <taxon>Bacteria</taxon>
        <taxon>Bacillati</taxon>
        <taxon>Actinomycetota</taxon>
        <taxon>Actinomycetes</taxon>
        <taxon>Pseudonocardiales</taxon>
        <taxon>Pseudonocardiaceae</taxon>
        <taxon>Actinokineospora</taxon>
    </lineage>
</organism>
<dbReference type="RefSeq" id="WP_229787193.1">
    <property type="nucleotide sequence ID" value="NZ_BMRB01000003.1"/>
</dbReference>
<dbReference type="InterPro" id="IPR036116">
    <property type="entry name" value="FN3_sf"/>
</dbReference>
<gene>
    <name evidence="4" type="ORF">GCM10010171_40580</name>
</gene>
<dbReference type="Pfam" id="PF00041">
    <property type="entry name" value="fn3"/>
    <property type="match status" value="1"/>
</dbReference>
<evidence type="ECO:0000313" key="5">
    <source>
        <dbReference type="Proteomes" id="UP000660680"/>
    </source>
</evidence>
<dbReference type="GO" id="GO:0000272">
    <property type="term" value="P:polysaccharide catabolic process"/>
    <property type="evidence" value="ECO:0007669"/>
    <property type="project" value="UniProtKB-KW"/>
</dbReference>
<dbReference type="SUPFAM" id="SSF49265">
    <property type="entry name" value="Fibronectin type III"/>
    <property type="match status" value="1"/>
</dbReference>
<keyword evidence="1" id="KW-0326">Glycosidase</keyword>
<sequence>MVFAAIGPAAAEPVSLTQNHRCAFPLIGERTVPVIVSGDIPAYAAIGDTVETYVGVGVRFTEEDLGFHRPDTIGGTARLEVTIDKPDGDHVVTLPVDLADRDVPQSGGFTIHDSVRLPAVTVTAPGEIRFHVRSADLVLRVRKGGEGYDSACTAEPADTLLGTVRAPTPAAPVTRTLDHDCALPLIGNQRLAITVAVEIPDTAPRGEPIGPLPFTVRVEFTEQATQAFRLIGAGWFRGTADMAVDIQTPAGVRRTTAAIRFVETAIPESGRFTVEGTGWHPPVTFTDAGVNRFVLADSTIHMRLRSVNPSPDPPETVPVTCRIVPGQDPLLAEVVTPGEVGPPVDLTVVATTHDSVHLAWKPPAGPEVAGYRVSTGDQVSDVEDTEAIVRGLAPDTDHTIRVVSLDAAGNASEPAQITARTRKAEIAYTLSGETTIKASRATVPLTGRVDATLGAADTYTADVTLDPTTARLTVLGVLPVEANVVFMPATSAGGLADGTLTTRTSVGVTVPGLTVLGFPIALHPACGTIVDLAVSAPFDPAAGGVLTGGYTLPPLTGCGRLTDLVNHFAAGPGNTVSVTLSPAAS</sequence>
<proteinExistence type="predicted"/>
<reference evidence="4" key="2">
    <citation type="submission" date="2020-09" db="EMBL/GenBank/DDBJ databases">
        <authorList>
            <person name="Sun Q."/>
            <person name="Ohkuma M."/>
        </authorList>
    </citation>
    <scope>NUCLEOTIDE SEQUENCE</scope>
    <source>
        <strain evidence="4">JCM 3276</strain>
    </source>
</reference>
<dbReference type="PROSITE" id="PS50853">
    <property type="entry name" value="FN3"/>
    <property type="match status" value="1"/>
</dbReference>
<keyword evidence="2" id="KW-0119">Carbohydrate metabolism</keyword>
<comment type="caution">
    <text evidence="4">The sequence shown here is derived from an EMBL/GenBank/DDBJ whole genome shotgun (WGS) entry which is preliminary data.</text>
</comment>
<name>A0A918LF84_9PSEU</name>
<dbReference type="Proteomes" id="UP000660680">
    <property type="component" value="Unassembled WGS sequence"/>
</dbReference>
<reference evidence="4" key="1">
    <citation type="journal article" date="2014" name="Int. J. Syst. Evol. Microbiol.">
        <title>Complete genome sequence of Corynebacterium casei LMG S-19264T (=DSM 44701T), isolated from a smear-ripened cheese.</title>
        <authorList>
            <consortium name="US DOE Joint Genome Institute (JGI-PGF)"/>
            <person name="Walter F."/>
            <person name="Albersmeier A."/>
            <person name="Kalinowski J."/>
            <person name="Ruckert C."/>
        </authorList>
    </citation>
    <scope>NUCLEOTIDE SEQUENCE</scope>
    <source>
        <strain evidence="4">JCM 3276</strain>
    </source>
</reference>
<dbReference type="CDD" id="cd00063">
    <property type="entry name" value="FN3"/>
    <property type="match status" value="1"/>
</dbReference>
<dbReference type="Pfam" id="PF20611">
    <property type="entry name" value="DUF6801"/>
    <property type="match status" value="2"/>
</dbReference>
<dbReference type="InterPro" id="IPR046542">
    <property type="entry name" value="DUF6801"/>
</dbReference>
<keyword evidence="5" id="KW-1185">Reference proteome</keyword>
<dbReference type="InterPro" id="IPR003961">
    <property type="entry name" value="FN3_dom"/>
</dbReference>
<dbReference type="SMART" id="SM00060">
    <property type="entry name" value="FN3"/>
    <property type="match status" value="1"/>
</dbReference>
<evidence type="ECO:0000259" key="3">
    <source>
        <dbReference type="PROSITE" id="PS50853"/>
    </source>
</evidence>
<evidence type="ECO:0000313" key="4">
    <source>
        <dbReference type="EMBL" id="GGS41757.1"/>
    </source>
</evidence>
<dbReference type="GO" id="GO:0016798">
    <property type="term" value="F:hydrolase activity, acting on glycosyl bonds"/>
    <property type="evidence" value="ECO:0007669"/>
    <property type="project" value="UniProtKB-KW"/>
</dbReference>
<evidence type="ECO:0000256" key="2">
    <source>
        <dbReference type="ARBA" id="ARBA00023326"/>
    </source>
</evidence>
<protein>
    <recommendedName>
        <fullName evidence="3">Fibronectin type-III domain-containing protein</fullName>
    </recommendedName>
</protein>
<keyword evidence="1" id="KW-0378">Hydrolase</keyword>
<feature type="domain" description="Fibronectin type-III" evidence="3">
    <location>
        <begin position="342"/>
        <end position="425"/>
    </location>
</feature>